<dbReference type="Pfam" id="PF04030">
    <property type="entry name" value="ALO"/>
    <property type="match status" value="1"/>
</dbReference>
<dbReference type="NCBIfam" id="TIGR01679">
    <property type="entry name" value="bact_FAD_ox"/>
    <property type="match status" value="1"/>
</dbReference>
<dbReference type="PIRSF" id="PIRSF000136">
    <property type="entry name" value="LGO_GLO"/>
    <property type="match status" value="1"/>
</dbReference>
<dbReference type="PANTHER" id="PTHR43762">
    <property type="entry name" value="L-GULONOLACTONE OXIDASE"/>
    <property type="match status" value="1"/>
</dbReference>
<reference evidence="5 6" key="1">
    <citation type="submission" date="2018-07" db="EMBL/GenBank/DDBJ databases">
        <title>Dyella tabacisoli L4-6T, whole genome shotgun sequence.</title>
        <authorList>
            <person name="Zhou X.-K."/>
            <person name="Li W.-J."/>
            <person name="Duan Y.-Q."/>
        </authorList>
    </citation>
    <scope>NUCLEOTIDE SEQUENCE [LARGE SCALE GENOMIC DNA]</scope>
    <source>
        <strain evidence="5 6">L4-6</strain>
    </source>
</reference>
<dbReference type="Gene3D" id="1.10.45.10">
    <property type="entry name" value="Vanillyl-alcohol Oxidase, Chain A, domain 4"/>
    <property type="match status" value="1"/>
</dbReference>
<protein>
    <submittedName>
        <fullName evidence="5">FAD-binding protein</fullName>
    </submittedName>
</protein>
<keyword evidence="1" id="KW-0274">FAD</keyword>
<evidence type="ECO:0000313" key="5">
    <source>
        <dbReference type="EMBL" id="RDD79986.1"/>
    </source>
</evidence>
<dbReference type="Gene3D" id="3.30.43.10">
    <property type="entry name" value="Uridine Diphospho-n-acetylenolpyruvylglucosamine Reductase, domain 2"/>
    <property type="match status" value="1"/>
</dbReference>
<dbReference type="PROSITE" id="PS51387">
    <property type="entry name" value="FAD_PCMH"/>
    <property type="match status" value="1"/>
</dbReference>
<dbReference type="Gene3D" id="3.30.70.2520">
    <property type="match status" value="1"/>
</dbReference>
<dbReference type="EMBL" id="QQAH01000022">
    <property type="protein sequence ID" value="RDD79986.1"/>
    <property type="molecule type" value="Genomic_DNA"/>
</dbReference>
<dbReference type="OrthoDB" id="9800184at2"/>
<dbReference type="GO" id="GO:0003885">
    <property type="term" value="F:D-arabinono-1,4-lactone oxidase activity"/>
    <property type="evidence" value="ECO:0007669"/>
    <property type="project" value="InterPro"/>
</dbReference>
<name>A0A369UHG2_9GAMM</name>
<dbReference type="InterPro" id="IPR036318">
    <property type="entry name" value="FAD-bd_PCMH-like_sf"/>
</dbReference>
<evidence type="ECO:0000256" key="1">
    <source>
        <dbReference type="ARBA" id="ARBA00022827"/>
    </source>
</evidence>
<dbReference type="Proteomes" id="UP000253782">
    <property type="component" value="Unassembled WGS sequence"/>
</dbReference>
<evidence type="ECO:0000256" key="3">
    <source>
        <dbReference type="SAM" id="MobiDB-lite"/>
    </source>
</evidence>
<dbReference type="InterPro" id="IPR016171">
    <property type="entry name" value="Vanillyl_alc_oxidase_C-sub2"/>
</dbReference>
<comment type="caution">
    <text evidence="5">The sequence shown here is derived from an EMBL/GenBank/DDBJ whole genome shotgun (WGS) entry which is preliminary data.</text>
</comment>
<evidence type="ECO:0000259" key="4">
    <source>
        <dbReference type="PROSITE" id="PS51387"/>
    </source>
</evidence>
<dbReference type="GO" id="GO:0016020">
    <property type="term" value="C:membrane"/>
    <property type="evidence" value="ECO:0007669"/>
    <property type="project" value="InterPro"/>
</dbReference>
<dbReference type="PANTHER" id="PTHR43762:SF1">
    <property type="entry name" value="D-ARABINONO-1,4-LACTONE OXIDASE"/>
    <property type="match status" value="1"/>
</dbReference>
<organism evidence="5 6">
    <name type="scientific">Dyella tabacisoli</name>
    <dbReference type="NCBI Taxonomy" id="2282381"/>
    <lineage>
        <taxon>Bacteria</taxon>
        <taxon>Pseudomonadati</taxon>
        <taxon>Pseudomonadota</taxon>
        <taxon>Gammaproteobacteria</taxon>
        <taxon>Lysobacterales</taxon>
        <taxon>Rhodanobacteraceae</taxon>
        <taxon>Dyella</taxon>
    </lineage>
</organism>
<dbReference type="InterPro" id="IPR016166">
    <property type="entry name" value="FAD-bd_PCMH"/>
</dbReference>
<evidence type="ECO:0000256" key="2">
    <source>
        <dbReference type="ARBA" id="ARBA00023002"/>
    </source>
</evidence>
<dbReference type="Pfam" id="PF01565">
    <property type="entry name" value="FAD_binding_4"/>
    <property type="match status" value="1"/>
</dbReference>
<keyword evidence="2" id="KW-0560">Oxidoreductase</keyword>
<feature type="region of interest" description="Disordered" evidence="3">
    <location>
        <begin position="1"/>
        <end position="27"/>
    </location>
</feature>
<keyword evidence="1" id="KW-0285">Flavoprotein</keyword>
<proteinExistence type="predicted"/>
<dbReference type="GO" id="GO:0071949">
    <property type="term" value="F:FAD binding"/>
    <property type="evidence" value="ECO:0007669"/>
    <property type="project" value="InterPro"/>
</dbReference>
<dbReference type="Gene3D" id="3.30.465.10">
    <property type="match status" value="1"/>
</dbReference>
<dbReference type="SUPFAM" id="SSF56176">
    <property type="entry name" value="FAD-binding/transporter-associated domain-like"/>
    <property type="match status" value="1"/>
</dbReference>
<dbReference type="RefSeq" id="WP_114847134.1">
    <property type="nucleotide sequence ID" value="NZ_JBHSPE010000025.1"/>
</dbReference>
<gene>
    <name evidence="5" type="ORF">DVJ77_19125</name>
</gene>
<dbReference type="AlphaFoldDB" id="A0A369UHG2"/>
<accession>A0A369UHG2</accession>
<dbReference type="InterPro" id="IPR016169">
    <property type="entry name" value="FAD-bd_PCMH_sub2"/>
</dbReference>
<sequence>MSDRSPLPIADEHARSQAPSSPRNDVIDGLRGKQAAWQNWSGAQRAQPSDKWMPRDEDELRRMVQRADSLRVVGAGHSFTPLVPTAGAILSLDHLSGLVNHDTATQQARIWAGTRLFDAGPLLQGIGQAMPNLGDIDRQSIAGALSTATHGTGITLPCIAAGASALRLVTAQGEVIECSREHDADLFRAAAVSLGALGVITQVSLQNMPAYRLRERVHVQHLDTLLPELDTWAQRHRHFELFTFPNSRLAIVKTLDLSEDPITTETQGGDSDDVALKLGCELTRWLPSLGRGLQAMIGRFIKPTDRVNHWYKIFASARNVRFNEMEYQVPAAAGAACLDEVCKAVAASKVDVFFPIEFRFIAPDAYWLSPFQGAPGEARCSISVHQYHKQDYRPLFAAAEPVLRRHGGRPHWGKLHTVDTAGLHALYPDLGRFLQLRQELDPHGKFLNPYLRKLFGVPAS</sequence>
<dbReference type="InterPro" id="IPR016167">
    <property type="entry name" value="FAD-bd_PCMH_sub1"/>
</dbReference>
<dbReference type="InterPro" id="IPR007173">
    <property type="entry name" value="ALO_C"/>
</dbReference>
<evidence type="ECO:0000313" key="6">
    <source>
        <dbReference type="Proteomes" id="UP000253782"/>
    </source>
</evidence>
<feature type="domain" description="FAD-binding PCMH-type" evidence="4">
    <location>
        <begin position="44"/>
        <end position="210"/>
    </location>
</feature>
<dbReference type="InterPro" id="IPR006094">
    <property type="entry name" value="Oxid_FAD_bind_N"/>
</dbReference>
<keyword evidence="6" id="KW-1185">Reference proteome</keyword>
<dbReference type="InterPro" id="IPR010031">
    <property type="entry name" value="FAD_lactone_oxidase-like"/>
</dbReference>